<keyword evidence="8" id="KW-0804">Transcription</keyword>
<dbReference type="PROSITE" id="PS50044">
    <property type="entry name" value="SIGMA54_3"/>
    <property type="match status" value="1"/>
</dbReference>
<dbReference type="InterPro" id="IPR000394">
    <property type="entry name" value="RNA_pol_sigma_54"/>
</dbReference>
<dbReference type="GO" id="GO:0016987">
    <property type="term" value="F:sigma factor activity"/>
    <property type="evidence" value="ECO:0007669"/>
    <property type="project" value="UniProtKB-KW"/>
</dbReference>
<protein>
    <submittedName>
        <fullName evidence="11">RNA polymerase factor sigma-54</fullName>
    </submittedName>
</protein>
<dbReference type="AlphaFoldDB" id="A0A9D2MB64"/>
<evidence type="ECO:0000256" key="3">
    <source>
        <dbReference type="ARBA" id="ARBA00022679"/>
    </source>
</evidence>
<dbReference type="Gene3D" id="1.10.10.60">
    <property type="entry name" value="Homeodomain-like"/>
    <property type="match status" value="1"/>
</dbReference>
<evidence type="ECO:0000259" key="10">
    <source>
        <dbReference type="Pfam" id="PF04963"/>
    </source>
</evidence>
<evidence type="ECO:0000256" key="6">
    <source>
        <dbReference type="ARBA" id="ARBA00023082"/>
    </source>
</evidence>
<gene>
    <name evidence="11" type="primary">rpoN</name>
    <name evidence="11" type="ORF">H9714_05125</name>
</gene>
<keyword evidence="3" id="KW-0808">Transferase</keyword>
<evidence type="ECO:0000259" key="9">
    <source>
        <dbReference type="Pfam" id="PF04552"/>
    </source>
</evidence>
<dbReference type="GO" id="GO:0016779">
    <property type="term" value="F:nucleotidyltransferase activity"/>
    <property type="evidence" value="ECO:0007669"/>
    <property type="project" value="UniProtKB-KW"/>
</dbReference>
<dbReference type="PROSITE" id="PS00718">
    <property type="entry name" value="SIGMA54_2"/>
    <property type="match status" value="1"/>
</dbReference>
<dbReference type="GO" id="GO:0003677">
    <property type="term" value="F:DNA binding"/>
    <property type="evidence" value="ECO:0007669"/>
    <property type="project" value="UniProtKB-KW"/>
</dbReference>
<dbReference type="Pfam" id="PF04963">
    <property type="entry name" value="Sigma54_CBD"/>
    <property type="match status" value="1"/>
</dbReference>
<dbReference type="NCBIfam" id="TIGR02395">
    <property type="entry name" value="rpoN_sigma"/>
    <property type="match status" value="1"/>
</dbReference>
<feature type="domain" description="RNA polymerase sigma factor 54 core-binding" evidence="10">
    <location>
        <begin position="97"/>
        <end position="279"/>
    </location>
</feature>
<dbReference type="PIRSF" id="PIRSF000774">
    <property type="entry name" value="RpoN"/>
    <property type="match status" value="1"/>
</dbReference>
<dbReference type="GO" id="GO:0006352">
    <property type="term" value="P:DNA-templated transcription initiation"/>
    <property type="evidence" value="ECO:0007669"/>
    <property type="project" value="InterPro"/>
</dbReference>
<organism evidence="11 12">
    <name type="scientific">Candidatus Flavonifractor intestinipullorum</name>
    <dbReference type="NCBI Taxonomy" id="2838587"/>
    <lineage>
        <taxon>Bacteria</taxon>
        <taxon>Bacillati</taxon>
        <taxon>Bacillota</taxon>
        <taxon>Clostridia</taxon>
        <taxon>Eubacteriales</taxon>
        <taxon>Oscillospiraceae</taxon>
        <taxon>Flavonifractor</taxon>
    </lineage>
</organism>
<dbReference type="PANTHER" id="PTHR32248:SF4">
    <property type="entry name" value="RNA POLYMERASE SIGMA-54 FACTOR"/>
    <property type="match status" value="1"/>
</dbReference>
<proteinExistence type="inferred from homology"/>
<keyword evidence="5" id="KW-0805">Transcription regulation</keyword>
<reference evidence="11" key="2">
    <citation type="submission" date="2021-04" db="EMBL/GenBank/DDBJ databases">
        <authorList>
            <person name="Gilroy R."/>
        </authorList>
    </citation>
    <scope>NUCLEOTIDE SEQUENCE</scope>
    <source>
        <strain evidence="11">CHK189-11263</strain>
    </source>
</reference>
<evidence type="ECO:0000256" key="7">
    <source>
        <dbReference type="ARBA" id="ARBA00023125"/>
    </source>
</evidence>
<dbReference type="Pfam" id="PF04552">
    <property type="entry name" value="Sigma54_DBD"/>
    <property type="match status" value="1"/>
</dbReference>
<dbReference type="PROSITE" id="PS00717">
    <property type="entry name" value="SIGMA54_1"/>
    <property type="match status" value="1"/>
</dbReference>
<evidence type="ECO:0000256" key="8">
    <source>
        <dbReference type="ARBA" id="ARBA00023163"/>
    </source>
</evidence>
<dbReference type="PRINTS" id="PR00045">
    <property type="entry name" value="SIGMA54FCT"/>
</dbReference>
<name>A0A9D2MB64_9FIRM</name>
<reference evidence="11" key="1">
    <citation type="journal article" date="2021" name="PeerJ">
        <title>Extensive microbial diversity within the chicken gut microbiome revealed by metagenomics and culture.</title>
        <authorList>
            <person name="Gilroy R."/>
            <person name="Ravi A."/>
            <person name="Getino M."/>
            <person name="Pursley I."/>
            <person name="Horton D.L."/>
            <person name="Alikhan N.F."/>
            <person name="Baker D."/>
            <person name="Gharbi K."/>
            <person name="Hall N."/>
            <person name="Watson M."/>
            <person name="Adriaenssens E.M."/>
            <person name="Foster-Nyarko E."/>
            <person name="Jarju S."/>
            <person name="Secka A."/>
            <person name="Antonio M."/>
            <person name="Oren A."/>
            <person name="Chaudhuri R.R."/>
            <person name="La Ragione R."/>
            <person name="Hildebrand F."/>
            <person name="Pallen M.J."/>
        </authorList>
    </citation>
    <scope>NUCLEOTIDE SEQUENCE</scope>
    <source>
        <strain evidence="11">CHK189-11263</strain>
    </source>
</reference>
<dbReference type="InterPro" id="IPR007634">
    <property type="entry name" value="RNA_pol_sigma_54_DNA-bd"/>
</dbReference>
<comment type="similarity">
    <text evidence="1">Belongs to the sigma-54 factor family.</text>
</comment>
<dbReference type="InterPro" id="IPR007046">
    <property type="entry name" value="RNA_pol_sigma_54_core-bd"/>
</dbReference>
<dbReference type="Gene3D" id="1.10.10.1330">
    <property type="entry name" value="RNA polymerase sigma-54 factor, core-binding domain"/>
    <property type="match status" value="1"/>
</dbReference>
<evidence type="ECO:0000256" key="4">
    <source>
        <dbReference type="ARBA" id="ARBA00022695"/>
    </source>
</evidence>
<accession>A0A9D2MB64</accession>
<dbReference type="Proteomes" id="UP000824208">
    <property type="component" value="Unassembled WGS sequence"/>
</dbReference>
<dbReference type="Pfam" id="PF00309">
    <property type="entry name" value="Sigma54_AID"/>
    <property type="match status" value="1"/>
</dbReference>
<evidence type="ECO:0000256" key="5">
    <source>
        <dbReference type="ARBA" id="ARBA00023015"/>
    </source>
</evidence>
<evidence type="ECO:0000313" key="11">
    <source>
        <dbReference type="EMBL" id="HJB56918.1"/>
    </source>
</evidence>
<comment type="caution">
    <text evidence="11">The sequence shown here is derived from an EMBL/GenBank/DDBJ whole genome shotgun (WGS) entry which is preliminary data.</text>
</comment>
<keyword evidence="7" id="KW-0238">DNA-binding</keyword>
<feature type="domain" description="RNA polymerase sigma factor 54 DNA-binding" evidence="9">
    <location>
        <begin position="293"/>
        <end position="451"/>
    </location>
</feature>
<sequence>MELKLEQKQSQILSPMMIQSMAVLQMGSQELLDFVEQTLQENPVLESEDHFERRREEGELLQRKLEWLESSDRQNSFYYRQDDEDRPLDPFGVSEDGEDTLYGHLLFQLQGMDLEPDVRAAAIFVAESLNRSGWLDEPLEELTQASGLSQSTLEEGLRLIQSLDPAGVGARTLSECLSLQLCREHPQDILALRIVQDGLEALARNQYGLLARRLSADTGAVRSACAHIRTLNPRPGAGFADREAPSYITPDLVVVWQYDHFEVAPNDRLFPSLHLNHTYTQMLQEHPEQEVQDYLTDKVRQAKWVISTIEQRRSTLLSCAQCILRNQEAFFRLGPGHLSPMLLSDVAAEMGVHESTVSRAIKDKYLQCDQGVYPLYYFFSRKLGEEGEEGTSPSAAKALLRRLVDEEDKRHPLSDQKLCERMEEEGCRLSRRTVAKYREELNIPNTSGRKQYE</sequence>
<keyword evidence="2" id="KW-0240">DNA-directed RNA polymerase</keyword>
<evidence type="ECO:0000256" key="1">
    <source>
        <dbReference type="ARBA" id="ARBA00008798"/>
    </source>
</evidence>
<dbReference type="InterPro" id="IPR038709">
    <property type="entry name" value="RpoN_core-bd_sf"/>
</dbReference>
<dbReference type="EMBL" id="DWYC01000051">
    <property type="protein sequence ID" value="HJB56918.1"/>
    <property type="molecule type" value="Genomic_DNA"/>
</dbReference>
<keyword evidence="6" id="KW-0731">Sigma factor</keyword>
<dbReference type="PANTHER" id="PTHR32248">
    <property type="entry name" value="RNA POLYMERASE SIGMA-54 FACTOR"/>
    <property type="match status" value="1"/>
</dbReference>
<evidence type="ECO:0000256" key="2">
    <source>
        <dbReference type="ARBA" id="ARBA00022478"/>
    </source>
</evidence>
<keyword evidence="4" id="KW-0548">Nucleotidyltransferase</keyword>
<dbReference type="GO" id="GO:0001216">
    <property type="term" value="F:DNA-binding transcription activator activity"/>
    <property type="evidence" value="ECO:0007669"/>
    <property type="project" value="InterPro"/>
</dbReference>
<dbReference type="GO" id="GO:0000428">
    <property type="term" value="C:DNA-directed RNA polymerase complex"/>
    <property type="evidence" value="ECO:0007669"/>
    <property type="project" value="UniProtKB-KW"/>
</dbReference>
<evidence type="ECO:0000313" key="12">
    <source>
        <dbReference type="Proteomes" id="UP000824208"/>
    </source>
</evidence>